<name>A0A7N0VCQ5_KALFE</name>
<evidence type="ECO:0000313" key="7">
    <source>
        <dbReference type="EnsemblPlants" id="Kaladp0538s0021.1.v1.1.CDS.1"/>
    </source>
</evidence>
<evidence type="ECO:0000256" key="1">
    <source>
        <dbReference type="ARBA" id="ARBA00022723"/>
    </source>
</evidence>
<feature type="domain" description="RING-type" evidence="6">
    <location>
        <begin position="103"/>
        <end position="141"/>
    </location>
</feature>
<dbReference type="GO" id="GO:0008270">
    <property type="term" value="F:zinc ion binding"/>
    <property type="evidence" value="ECO:0007669"/>
    <property type="project" value="UniProtKB-KW"/>
</dbReference>
<evidence type="ECO:0000256" key="2">
    <source>
        <dbReference type="ARBA" id="ARBA00022771"/>
    </source>
</evidence>
<proteinExistence type="predicted"/>
<dbReference type="SUPFAM" id="SSF57850">
    <property type="entry name" value="RING/U-box"/>
    <property type="match status" value="1"/>
</dbReference>
<dbReference type="PANTHER" id="PTHR46629">
    <property type="entry name" value="OS01G0917900 PROTEIN"/>
    <property type="match status" value="1"/>
</dbReference>
<feature type="region of interest" description="Disordered" evidence="5">
    <location>
        <begin position="78"/>
        <end position="98"/>
    </location>
</feature>
<evidence type="ECO:0000313" key="8">
    <source>
        <dbReference type="Proteomes" id="UP000594263"/>
    </source>
</evidence>
<evidence type="ECO:0000259" key="6">
    <source>
        <dbReference type="PROSITE" id="PS50089"/>
    </source>
</evidence>
<accession>A0A7N0VCQ5</accession>
<dbReference type="Proteomes" id="UP000594263">
    <property type="component" value="Unplaced"/>
</dbReference>
<dbReference type="InterPro" id="IPR001841">
    <property type="entry name" value="Znf_RING"/>
</dbReference>
<dbReference type="Gramene" id="Kaladp0538s0021.1.v1.1">
    <property type="protein sequence ID" value="Kaladp0538s0021.1.v1.1.CDS.1"/>
    <property type="gene ID" value="Kaladp0538s0021.v1.1"/>
</dbReference>
<protein>
    <recommendedName>
        <fullName evidence="6">RING-type domain-containing protein</fullName>
    </recommendedName>
</protein>
<evidence type="ECO:0000256" key="3">
    <source>
        <dbReference type="ARBA" id="ARBA00022833"/>
    </source>
</evidence>
<sequence>MGDETEAEAQNQSRRWWWTASFKARLGCCGAAWGFSTPNLSVSGDDDVDQEDLSQTPDPGCVSLAAALAAERELRAVQEQQRAEEVTGTPPLGEAEGGGGGCCCVCMERKKDAAFIPCGHSFCRTCAREIRVGRGSCPLCNGRILEILNIF</sequence>
<evidence type="ECO:0000256" key="5">
    <source>
        <dbReference type="SAM" id="MobiDB-lite"/>
    </source>
</evidence>
<keyword evidence="2 4" id="KW-0863">Zinc-finger</keyword>
<reference evidence="7" key="1">
    <citation type="submission" date="2021-01" db="UniProtKB">
        <authorList>
            <consortium name="EnsemblPlants"/>
        </authorList>
    </citation>
    <scope>IDENTIFICATION</scope>
</reference>
<organism evidence="7 8">
    <name type="scientific">Kalanchoe fedtschenkoi</name>
    <name type="common">Lavender scallops</name>
    <name type="synonym">South American air plant</name>
    <dbReference type="NCBI Taxonomy" id="63787"/>
    <lineage>
        <taxon>Eukaryota</taxon>
        <taxon>Viridiplantae</taxon>
        <taxon>Streptophyta</taxon>
        <taxon>Embryophyta</taxon>
        <taxon>Tracheophyta</taxon>
        <taxon>Spermatophyta</taxon>
        <taxon>Magnoliopsida</taxon>
        <taxon>eudicotyledons</taxon>
        <taxon>Gunneridae</taxon>
        <taxon>Pentapetalae</taxon>
        <taxon>Saxifragales</taxon>
        <taxon>Crassulaceae</taxon>
        <taxon>Kalanchoe</taxon>
    </lineage>
</organism>
<keyword evidence="8" id="KW-1185">Reference proteome</keyword>
<dbReference type="PROSITE" id="PS50089">
    <property type="entry name" value="ZF_RING_2"/>
    <property type="match status" value="1"/>
</dbReference>
<dbReference type="SMART" id="SM00184">
    <property type="entry name" value="RING"/>
    <property type="match status" value="1"/>
</dbReference>
<dbReference type="AlphaFoldDB" id="A0A7N0VCQ5"/>
<dbReference type="EnsemblPlants" id="Kaladp0538s0021.1.v1.1">
    <property type="protein sequence ID" value="Kaladp0538s0021.1.v1.1.CDS.1"/>
    <property type="gene ID" value="Kaladp0538s0021.v1.1"/>
</dbReference>
<dbReference type="PROSITE" id="PS00518">
    <property type="entry name" value="ZF_RING_1"/>
    <property type="match status" value="1"/>
</dbReference>
<evidence type="ECO:0000256" key="4">
    <source>
        <dbReference type="PROSITE-ProRule" id="PRU00175"/>
    </source>
</evidence>
<keyword evidence="3" id="KW-0862">Zinc</keyword>
<keyword evidence="1" id="KW-0479">Metal-binding</keyword>
<dbReference type="Pfam" id="PF13920">
    <property type="entry name" value="zf-C3HC4_3"/>
    <property type="match status" value="1"/>
</dbReference>
<dbReference type="InterPro" id="IPR017907">
    <property type="entry name" value="Znf_RING_CS"/>
</dbReference>
<dbReference type="InterPro" id="IPR013083">
    <property type="entry name" value="Znf_RING/FYVE/PHD"/>
</dbReference>
<dbReference type="Gene3D" id="3.30.40.10">
    <property type="entry name" value="Zinc/RING finger domain, C3HC4 (zinc finger)"/>
    <property type="match status" value="1"/>
</dbReference>